<dbReference type="InterPro" id="IPR026881">
    <property type="entry name" value="WYL_dom"/>
</dbReference>
<keyword evidence="4" id="KW-0238">DNA-binding</keyword>
<dbReference type="InterPro" id="IPR013196">
    <property type="entry name" value="HTH_11"/>
</dbReference>
<dbReference type="GO" id="GO:0003700">
    <property type="term" value="F:DNA-binding transcription factor activity"/>
    <property type="evidence" value="ECO:0007669"/>
    <property type="project" value="InterPro"/>
</dbReference>
<proteinExistence type="predicted"/>
<evidence type="ECO:0000256" key="1">
    <source>
        <dbReference type="ARBA" id="ARBA00023015"/>
    </source>
</evidence>
<evidence type="ECO:0000259" key="3">
    <source>
        <dbReference type="PROSITE" id="PS51000"/>
    </source>
</evidence>
<dbReference type="AlphaFoldDB" id="A0A4R1MKU6"/>
<gene>
    <name evidence="4" type="ORF">EDC19_2187</name>
</gene>
<protein>
    <submittedName>
        <fullName evidence="4">Putative DNA-binding transcriptional regulator YafY</fullName>
    </submittedName>
</protein>
<dbReference type="PIRSF" id="PIRSF016838">
    <property type="entry name" value="PafC"/>
    <property type="match status" value="1"/>
</dbReference>
<dbReference type="PROSITE" id="PS52050">
    <property type="entry name" value="WYL"/>
    <property type="match status" value="1"/>
</dbReference>
<accession>A0A4R1MKU6</accession>
<keyword evidence="2" id="KW-0804">Transcription</keyword>
<dbReference type="PROSITE" id="PS51000">
    <property type="entry name" value="HTH_DEOR_2"/>
    <property type="match status" value="1"/>
</dbReference>
<keyword evidence="5" id="KW-1185">Reference proteome</keyword>
<dbReference type="PANTHER" id="PTHR34580">
    <property type="match status" value="1"/>
</dbReference>
<dbReference type="Gene3D" id="1.10.10.10">
    <property type="entry name" value="Winged helix-like DNA-binding domain superfamily/Winged helix DNA-binding domain"/>
    <property type="match status" value="1"/>
</dbReference>
<dbReference type="RefSeq" id="WP_132282885.1">
    <property type="nucleotide sequence ID" value="NZ_SMGQ01000014.1"/>
</dbReference>
<dbReference type="Pfam" id="PF13280">
    <property type="entry name" value="WYL"/>
    <property type="match status" value="1"/>
</dbReference>
<feature type="domain" description="HTH deoR-type" evidence="3">
    <location>
        <begin position="2"/>
        <end position="61"/>
    </location>
</feature>
<dbReference type="InterPro" id="IPR036388">
    <property type="entry name" value="WH-like_DNA-bd_sf"/>
</dbReference>
<organism evidence="4 5">
    <name type="scientific">Natranaerovirga hydrolytica</name>
    <dbReference type="NCBI Taxonomy" id="680378"/>
    <lineage>
        <taxon>Bacteria</taxon>
        <taxon>Bacillati</taxon>
        <taxon>Bacillota</taxon>
        <taxon>Clostridia</taxon>
        <taxon>Lachnospirales</taxon>
        <taxon>Natranaerovirgaceae</taxon>
        <taxon>Natranaerovirga</taxon>
    </lineage>
</organism>
<dbReference type="Proteomes" id="UP000294545">
    <property type="component" value="Unassembled WGS sequence"/>
</dbReference>
<dbReference type="GO" id="GO:0003677">
    <property type="term" value="F:DNA binding"/>
    <property type="evidence" value="ECO:0007669"/>
    <property type="project" value="UniProtKB-KW"/>
</dbReference>
<dbReference type="Pfam" id="PF25583">
    <property type="entry name" value="WCX"/>
    <property type="match status" value="1"/>
</dbReference>
<dbReference type="PANTHER" id="PTHR34580:SF1">
    <property type="entry name" value="PROTEIN PAFC"/>
    <property type="match status" value="1"/>
</dbReference>
<evidence type="ECO:0000313" key="4">
    <source>
        <dbReference type="EMBL" id="TCK92452.1"/>
    </source>
</evidence>
<evidence type="ECO:0000313" key="5">
    <source>
        <dbReference type="Proteomes" id="UP000294545"/>
    </source>
</evidence>
<dbReference type="InterPro" id="IPR036390">
    <property type="entry name" value="WH_DNA-bd_sf"/>
</dbReference>
<dbReference type="InterPro" id="IPR001034">
    <property type="entry name" value="DeoR_HTH"/>
</dbReference>
<evidence type="ECO:0000256" key="2">
    <source>
        <dbReference type="ARBA" id="ARBA00023163"/>
    </source>
</evidence>
<name>A0A4R1MKU6_9FIRM</name>
<sequence>MKTSRLFEIIYILLDRKKVTANELSHHFEVSIRTIYRDIDTLSSAGIPIYMIQGKNGGISLVDNFVLDKSMLSSEEQKEIKIALQSIQATHYPEVEKLLAKMNLFLKGDETPWIEIEFNHWDNDNEKFQLLKTATIYKQIIHFQYHNNCGEQSNREVVPLKLWFKERHWYLKAYCLEKENYRLFKLSRIKRLSKTNKTFNKPIPLDTSLINFNENRINTTTVKLKIHHSQANRVYDEFPEKSIVKEKDAYIVSLSYPEDEWLYGYILSFGNYAKVMEPYYMQKIIKERLITALKNYI</sequence>
<dbReference type="Pfam" id="PF08279">
    <property type="entry name" value="HTH_11"/>
    <property type="match status" value="1"/>
</dbReference>
<reference evidence="4 5" key="1">
    <citation type="submission" date="2019-03" db="EMBL/GenBank/DDBJ databases">
        <title>Genomic Encyclopedia of Type Strains, Phase IV (KMG-IV): sequencing the most valuable type-strain genomes for metagenomic binning, comparative biology and taxonomic classification.</title>
        <authorList>
            <person name="Goeker M."/>
        </authorList>
    </citation>
    <scope>NUCLEOTIDE SEQUENCE [LARGE SCALE GENOMIC DNA]</scope>
    <source>
        <strain evidence="4 5">DSM 24176</strain>
    </source>
</reference>
<dbReference type="EMBL" id="SMGQ01000014">
    <property type="protein sequence ID" value="TCK92452.1"/>
    <property type="molecule type" value="Genomic_DNA"/>
</dbReference>
<dbReference type="SUPFAM" id="SSF46785">
    <property type="entry name" value="Winged helix' DNA-binding domain"/>
    <property type="match status" value="1"/>
</dbReference>
<comment type="caution">
    <text evidence="4">The sequence shown here is derived from an EMBL/GenBank/DDBJ whole genome shotgun (WGS) entry which is preliminary data.</text>
</comment>
<dbReference type="InterPro" id="IPR051534">
    <property type="entry name" value="CBASS_pafABC_assoc_protein"/>
</dbReference>
<dbReference type="InterPro" id="IPR028349">
    <property type="entry name" value="PafC-like"/>
</dbReference>
<keyword evidence="1" id="KW-0805">Transcription regulation</keyword>
<dbReference type="InterPro" id="IPR057727">
    <property type="entry name" value="WCX_dom"/>
</dbReference>
<dbReference type="OrthoDB" id="9767131at2"/>